<comment type="caution">
    <text evidence="7">The sequence shown here is derived from an EMBL/GenBank/DDBJ whole genome shotgun (WGS) entry which is preliminary data.</text>
</comment>
<dbReference type="CDD" id="cd00146">
    <property type="entry name" value="PKD"/>
    <property type="match status" value="1"/>
</dbReference>
<feature type="chain" id="PRO_5032511460" evidence="5">
    <location>
        <begin position="26"/>
        <end position="1259"/>
    </location>
</feature>
<dbReference type="InterPro" id="IPR023828">
    <property type="entry name" value="Peptidase_S8_Ser-AS"/>
</dbReference>
<feature type="region of interest" description="Disordered" evidence="4">
    <location>
        <begin position="1048"/>
        <end position="1086"/>
    </location>
</feature>
<dbReference type="PROSITE" id="PS50093">
    <property type="entry name" value="PKD"/>
    <property type="match status" value="1"/>
</dbReference>
<dbReference type="InterPro" id="IPR000209">
    <property type="entry name" value="Peptidase_S8/S53_dom"/>
</dbReference>
<evidence type="ECO:0000256" key="4">
    <source>
        <dbReference type="SAM" id="MobiDB-lite"/>
    </source>
</evidence>
<keyword evidence="1" id="KW-0645">Protease</keyword>
<dbReference type="NCBIfam" id="NF012211">
    <property type="entry name" value="tand_rpt_95"/>
    <property type="match status" value="3"/>
</dbReference>
<dbReference type="InterPro" id="IPR022409">
    <property type="entry name" value="PKD/Chitinase_dom"/>
</dbReference>
<dbReference type="GO" id="GO:0016020">
    <property type="term" value="C:membrane"/>
    <property type="evidence" value="ECO:0007669"/>
    <property type="project" value="TreeGrafter"/>
</dbReference>
<dbReference type="SUPFAM" id="SSF49299">
    <property type="entry name" value="PKD domain"/>
    <property type="match status" value="1"/>
</dbReference>
<reference evidence="7 8" key="1">
    <citation type="submission" date="2020-08" db="EMBL/GenBank/DDBJ databases">
        <title>Genomic Encyclopedia of Type Strains, Phase III (KMG-III): the genomes of soil and plant-associated and newly described type strains.</title>
        <authorList>
            <person name="Whitman W."/>
        </authorList>
    </citation>
    <scope>NUCLEOTIDE SEQUENCE [LARGE SCALE GENOMIC DNA]</scope>
    <source>
        <strain evidence="7 8">CECT 8803</strain>
    </source>
</reference>
<dbReference type="Gene3D" id="2.60.40.2810">
    <property type="match status" value="3"/>
</dbReference>
<dbReference type="InterPro" id="IPR010221">
    <property type="entry name" value="VCBS_dom"/>
</dbReference>
<dbReference type="PROSITE" id="PS00138">
    <property type="entry name" value="SUBTILASE_SER"/>
    <property type="match status" value="1"/>
</dbReference>
<dbReference type="Pfam" id="PF18911">
    <property type="entry name" value="PKD_4"/>
    <property type="match status" value="1"/>
</dbReference>
<dbReference type="Pfam" id="PF17963">
    <property type="entry name" value="Big_9"/>
    <property type="match status" value="3"/>
</dbReference>
<name>A0A839SWJ6_9PROT</name>
<evidence type="ECO:0000313" key="7">
    <source>
        <dbReference type="EMBL" id="MBB3066872.1"/>
    </source>
</evidence>
<dbReference type="Gene3D" id="2.60.40.10">
    <property type="entry name" value="Immunoglobulins"/>
    <property type="match status" value="1"/>
</dbReference>
<accession>A0A839SWJ6</accession>
<keyword evidence="3" id="KW-0720">Serine protease</keyword>
<dbReference type="PANTHER" id="PTHR42884:SF14">
    <property type="entry name" value="NEUROENDOCRINE CONVERTASE 1"/>
    <property type="match status" value="1"/>
</dbReference>
<evidence type="ECO:0000256" key="2">
    <source>
        <dbReference type="ARBA" id="ARBA00022801"/>
    </source>
</evidence>
<dbReference type="AlphaFoldDB" id="A0A839SWJ6"/>
<organism evidence="7 8">
    <name type="scientific">Limibacillus halophilus</name>
    <dbReference type="NCBI Taxonomy" id="1579333"/>
    <lineage>
        <taxon>Bacteria</taxon>
        <taxon>Pseudomonadati</taxon>
        <taxon>Pseudomonadota</taxon>
        <taxon>Alphaproteobacteria</taxon>
        <taxon>Rhodospirillales</taxon>
        <taxon>Rhodovibrionaceae</taxon>
        <taxon>Limibacillus</taxon>
    </lineage>
</organism>
<evidence type="ECO:0000256" key="3">
    <source>
        <dbReference type="ARBA" id="ARBA00022825"/>
    </source>
</evidence>
<proteinExistence type="predicted"/>
<evidence type="ECO:0000256" key="1">
    <source>
        <dbReference type="ARBA" id="ARBA00022670"/>
    </source>
</evidence>
<dbReference type="Gene3D" id="3.40.50.200">
    <property type="entry name" value="Peptidase S8/S53 domain"/>
    <property type="match status" value="2"/>
</dbReference>
<dbReference type="GO" id="GO:0016485">
    <property type="term" value="P:protein processing"/>
    <property type="evidence" value="ECO:0007669"/>
    <property type="project" value="TreeGrafter"/>
</dbReference>
<dbReference type="SUPFAM" id="SSF52743">
    <property type="entry name" value="Subtilisin-like"/>
    <property type="match status" value="1"/>
</dbReference>
<dbReference type="InterPro" id="IPR036852">
    <property type="entry name" value="Peptidase_S8/S53_dom_sf"/>
</dbReference>
<dbReference type="GO" id="GO:0004252">
    <property type="term" value="F:serine-type endopeptidase activity"/>
    <property type="evidence" value="ECO:0007669"/>
    <property type="project" value="InterPro"/>
</dbReference>
<dbReference type="RefSeq" id="WP_183417696.1">
    <property type="nucleotide sequence ID" value="NZ_JACHXA010000011.1"/>
</dbReference>
<evidence type="ECO:0000259" key="6">
    <source>
        <dbReference type="PROSITE" id="PS50093"/>
    </source>
</evidence>
<keyword evidence="2" id="KW-0378">Hydrolase</keyword>
<keyword evidence="5" id="KW-0732">Signal</keyword>
<dbReference type="Pfam" id="PF00082">
    <property type="entry name" value="Peptidase_S8"/>
    <property type="match status" value="1"/>
</dbReference>
<dbReference type="NCBIfam" id="TIGR01965">
    <property type="entry name" value="VCBS_repeat"/>
    <property type="match status" value="1"/>
</dbReference>
<evidence type="ECO:0000256" key="5">
    <source>
        <dbReference type="SAM" id="SignalP"/>
    </source>
</evidence>
<feature type="domain" description="PKD" evidence="6">
    <location>
        <begin position="1079"/>
        <end position="1168"/>
    </location>
</feature>
<gene>
    <name evidence="7" type="ORF">FHR98_003183</name>
</gene>
<dbReference type="SMART" id="SM00089">
    <property type="entry name" value="PKD"/>
    <property type="match status" value="1"/>
</dbReference>
<dbReference type="InterPro" id="IPR013783">
    <property type="entry name" value="Ig-like_fold"/>
</dbReference>
<protein>
    <submittedName>
        <fullName evidence="7">VCBS repeat-containing protein</fullName>
    </submittedName>
</protein>
<evidence type="ECO:0000313" key="8">
    <source>
        <dbReference type="Proteomes" id="UP000581135"/>
    </source>
</evidence>
<dbReference type="InterPro" id="IPR035986">
    <property type="entry name" value="PKD_dom_sf"/>
</dbReference>
<dbReference type="InterPro" id="IPR000601">
    <property type="entry name" value="PKD_dom"/>
</dbReference>
<feature type="signal peptide" evidence="5">
    <location>
        <begin position="1"/>
        <end position="25"/>
    </location>
</feature>
<dbReference type="PANTHER" id="PTHR42884">
    <property type="entry name" value="PROPROTEIN CONVERTASE SUBTILISIN/KEXIN-RELATED"/>
    <property type="match status" value="1"/>
</dbReference>
<dbReference type="Proteomes" id="UP000581135">
    <property type="component" value="Unassembled WGS sequence"/>
</dbReference>
<dbReference type="EMBL" id="JACHXA010000011">
    <property type="protein sequence ID" value="MBB3066872.1"/>
    <property type="molecule type" value="Genomic_DNA"/>
</dbReference>
<keyword evidence="8" id="KW-1185">Reference proteome</keyword>
<sequence>MNNLSVLRTAVLAIIVLASASIAQAAEIVPYSGPNGNRPAMATGPDLARTGSALRRLLGEFQANQATAPAPPFIASDRSLLVSNGHVLVNAVAAGTGAALESDLRGLGLKDHARYGRMVSGYLPIGQIARAAALGSLGSLQAAREPLALQANYGEVVGQAIPALRADEVHAVGILGTGTVVGILSDSFDADSDAPRSMAQDIATGDLPDAADINILLDGNSFCGANCIDEGRGMAQLVHDVAPGAAIAFHTAWNGQAGFAAGIEALAALNPAPDVIVDDIIYFDEPWFQDGVIAQAADAAKAQGIPYFSSAANSAQKAYDCRFTASGEPFNGSAGDGSLHNFAVNCDTGAPTGPSDYGMAIEVPLGTVVTIAIQWKDPYRSACPEGTVGCAEASIDLDAYLVGSHAILGSPVGAATAVDNNTGPTGTGDPVEVLSFPNIDFWFDETFEIWIVARGPTNLPAGATLTDVNGNPLEFKMIVYRGNTPSEHFPGAPTIVGHMNAEGAEAVGAAYHLNSPYNGVDPALLESFSSWGVTPVLFNYDGSSKPEAEWYRLKPGITAVDGTDTTFFPGFVGDSDGDGFVDSDVDQNGYPNFFGTSASAPHAAAVAALMLEANASLLPDDVYSLLRSTARDMCDSDPATHDWCPSSGYGLIDAWEAVQAASGGTINAPPTTADDSYNGLEDQQIAVAAPGVLGNDSDPEGSAITAVLGSGPAAGSLLLNADGSFTYDPNPDWNGIDSFTYRARDTEGRDSILTTVTLDIAAVNDPPASLDDSYQTPEETPLNVAAPGVLDNDSDPEGDPLQAQLVSGTTFGSLALNPDGSFTYTPGVNFSGDDSFTYQADDGLLQSPTATVTITVTPTNDAPVAVNDAYNVPQDGVLNVAAPGVLDNDSDPDGDGLTAELIAATGPDNGLLTLNPDGSFDYTPDPGFNGDDGFSYRALDGNGGAAPAQVLITVDPAPTSPTTHISDIDGSISSSGKNWNAVAVVRVHDGDEQPVIGATVFFTWSGGASGNDSCQSPCLNVVSPPIPKKEGSTILTVTGVDFADWTYQSGANHDPDNDSGGTAIQINKDGTTGDPGTPPNQPPVASFTFDCTDLDCSFDAAGSSDGDGSIAGYQWDFGDGSPLGSGVAPNHSYADYGTYAVVLTVTDDDGDSGQDNQNVTLQDPAGEPLVANSFTVCVDSGNNPATIDWYANSTGPADRKVADATHSSSKGFTTWDATTITYTATRLKGGDSFGYTISTADGAVTDSATVSISFPKDGC</sequence>
<feature type="compositionally biased region" description="Polar residues" evidence="4">
    <location>
        <begin position="1059"/>
        <end position="1070"/>
    </location>
</feature>